<dbReference type="InterPro" id="IPR003726">
    <property type="entry name" value="HCY_dom"/>
</dbReference>
<dbReference type="InterPro" id="IPR036589">
    <property type="entry name" value="HCY_dom_sf"/>
</dbReference>
<dbReference type="GO" id="GO:0008168">
    <property type="term" value="F:methyltransferase activity"/>
    <property type="evidence" value="ECO:0007669"/>
    <property type="project" value="UniProtKB-KW"/>
</dbReference>
<comment type="caution">
    <text evidence="5">The sequence shown here is derived from an EMBL/GenBank/DDBJ whole genome shotgun (WGS) entry which is preliminary data.</text>
</comment>
<accession>A0A2K2U1T6</accession>
<comment type="caution">
    <text evidence="3">Lacks conserved residue(s) required for the propagation of feature annotation.</text>
</comment>
<dbReference type="AlphaFoldDB" id="A0A2K2U1T6"/>
<dbReference type="Pfam" id="PF02574">
    <property type="entry name" value="S-methyl_trans"/>
    <property type="match status" value="1"/>
</dbReference>
<dbReference type="PANTHER" id="PTHR11103:SF18">
    <property type="entry name" value="SLR1189 PROTEIN"/>
    <property type="match status" value="1"/>
</dbReference>
<evidence type="ECO:0000256" key="2">
    <source>
        <dbReference type="ARBA" id="ARBA00022679"/>
    </source>
</evidence>
<gene>
    <name evidence="5" type="ORF">C2L80_13005</name>
</gene>
<dbReference type="PANTHER" id="PTHR11103">
    <property type="entry name" value="SLR1189 PROTEIN"/>
    <property type="match status" value="1"/>
</dbReference>
<protein>
    <submittedName>
        <fullName evidence="5">Methionine synthase</fullName>
    </submittedName>
</protein>
<dbReference type="Gene3D" id="3.20.20.330">
    <property type="entry name" value="Homocysteine-binding-like domain"/>
    <property type="match status" value="1"/>
</dbReference>
<dbReference type="SUPFAM" id="SSF82282">
    <property type="entry name" value="Homocysteine S-methyltransferase"/>
    <property type="match status" value="1"/>
</dbReference>
<evidence type="ECO:0000313" key="6">
    <source>
        <dbReference type="Proteomes" id="UP000236488"/>
    </source>
</evidence>
<dbReference type="PROSITE" id="PS50970">
    <property type="entry name" value="HCY"/>
    <property type="match status" value="1"/>
</dbReference>
<evidence type="ECO:0000313" key="5">
    <source>
        <dbReference type="EMBL" id="PNV64242.1"/>
    </source>
</evidence>
<dbReference type="GO" id="GO:0032259">
    <property type="term" value="P:methylation"/>
    <property type="evidence" value="ECO:0007669"/>
    <property type="project" value="UniProtKB-KW"/>
</dbReference>
<dbReference type="Proteomes" id="UP000236488">
    <property type="component" value="Unassembled WGS sequence"/>
</dbReference>
<keyword evidence="2" id="KW-0808">Transferase</keyword>
<proteinExistence type="predicted"/>
<keyword evidence="6" id="KW-1185">Reference proteome</keyword>
<organism evidence="5 6">
    <name type="scientific">Rubneribacter badeniensis</name>
    <dbReference type="NCBI Taxonomy" id="2070688"/>
    <lineage>
        <taxon>Bacteria</taxon>
        <taxon>Bacillati</taxon>
        <taxon>Actinomycetota</taxon>
        <taxon>Coriobacteriia</taxon>
        <taxon>Eggerthellales</taxon>
        <taxon>Eggerthellaceae</taxon>
        <taxon>Rubneribacter</taxon>
    </lineage>
</organism>
<dbReference type="EMBL" id="PPEL01000133">
    <property type="protein sequence ID" value="PNV64242.1"/>
    <property type="molecule type" value="Genomic_DNA"/>
</dbReference>
<sequence length="300" mass="31442">MPDIALRFHRDMLVLSSPVAPVLVRQGFDVERDLEYACLVESEAVRDALRLSQMAGAQCLVACTEGIAPARLAHHGMESRADEVARAALSAASELEPQHVFAEVGPCGLPLDPTSKASLNENRDQYARAARSFAGLAFDAFFLNGFSHPVDLKCALMGVRQVSDAPVFASVDVDGEGRTIDGASFEDALGVMLDYEASVVGFSTIAPLDVAESLVRRAAGAGGLPVLAQLAVGTCDPRQGVATDANPYYCPDVLVEAGVRLRAAGAQFLRAAGNATPAYTGALVAASEGADVVRPDVEVR</sequence>
<reference evidence="5 6" key="1">
    <citation type="journal article" date="2018" name="Int. J. Syst. Evol. Microbiol.">
        <title>Rubneribacter badeniensis gen. nov., sp. nov. and Enteroscipio rubneri gen. nov., sp. nov., new members of the Eggerthellaceae isolated from human faeces.</title>
        <authorList>
            <person name="Danylec N."/>
            <person name="Gobl A."/>
            <person name="Stoll D.A."/>
            <person name="Hetzer B."/>
            <person name="Kulling S.E."/>
            <person name="Huch M."/>
        </authorList>
    </citation>
    <scope>NUCLEOTIDE SEQUENCE [LARGE SCALE GENOMIC DNA]</scope>
    <source>
        <strain evidence="5 6">ResAG-85</strain>
    </source>
</reference>
<keyword evidence="1" id="KW-0489">Methyltransferase</keyword>
<evidence type="ECO:0000259" key="4">
    <source>
        <dbReference type="PROSITE" id="PS50970"/>
    </source>
</evidence>
<feature type="domain" description="Hcy-binding" evidence="4">
    <location>
        <begin position="1"/>
        <end position="287"/>
    </location>
</feature>
<name>A0A2K2U1T6_9ACTN</name>
<dbReference type="RefSeq" id="WP_092200859.1">
    <property type="nucleotide sequence ID" value="NZ_PPEL01000133.1"/>
</dbReference>
<evidence type="ECO:0000256" key="3">
    <source>
        <dbReference type="PROSITE-ProRule" id="PRU00333"/>
    </source>
</evidence>
<evidence type="ECO:0000256" key="1">
    <source>
        <dbReference type="ARBA" id="ARBA00022603"/>
    </source>
</evidence>